<protein>
    <submittedName>
        <fullName evidence="2">Formiminotransferase-cyclodeaminase</fullName>
    </submittedName>
</protein>
<evidence type="ECO:0000259" key="1">
    <source>
        <dbReference type="Pfam" id="PF04961"/>
    </source>
</evidence>
<feature type="domain" description="Cyclodeaminase/cyclohydrolase" evidence="1">
    <location>
        <begin position="2"/>
        <end position="93"/>
    </location>
</feature>
<dbReference type="EMBL" id="KF900414">
    <property type="protein sequence ID" value="AIE94123.1"/>
    <property type="molecule type" value="Genomic_DNA"/>
</dbReference>
<dbReference type="AlphaFoldDB" id="A0A075FS03"/>
<dbReference type="Pfam" id="PF04961">
    <property type="entry name" value="FTCD_C"/>
    <property type="match status" value="1"/>
</dbReference>
<dbReference type="SUPFAM" id="SSF101262">
    <property type="entry name" value="Methenyltetrahydrofolate cyclohydrolase-like"/>
    <property type="match status" value="1"/>
</dbReference>
<sequence length="130" mass="14062">MISAFRMPNSTESEISDRREAILQGYIRATDVPMETARSGCELLGITLSELATNCNANAITDLGAAAELARSAIRIAALNVRINIDSVNMTTITSETDLLLASMNRMIDDIESRGAQLAGEISEIVSRRM</sequence>
<dbReference type="GO" id="GO:0016740">
    <property type="term" value="F:transferase activity"/>
    <property type="evidence" value="ECO:0007669"/>
    <property type="project" value="UniProtKB-KW"/>
</dbReference>
<dbReference type="InterPro" id="IPR007044">
    <property type="entry name" value="Cyclodeamin/CycHdrlase"/>
</dbReference>
<reference evidence="2" key="1">
    <citation type="journal article" date="2014" name="Genome Biol. Evol.">
        <title>Pangenome evidence for extensive interdomain horizontal transfer affecting lineage core and shell genes in uncultured planktonic thaumarchaeota and euryarchaeota.</title>
        <authorList>
            <person name="Deschamps P."/>
            <person name="Zivanovic Y."/>
            <person name="Moreira D."/>
            <person name="Rodriguez-Valera F."/>
            <person name="Lopez-Garcia P."/>
        </authorList>
    </citation>
    <scope>NUCLEOTIDE SEQUENCE</scope>
</reference>
<name>A0A075FS03_9EURY</name>
<proteinExistence type="predicted"/>
<organism evidence="2">
    <name type="scientific">uncultured marine group II/III euryarchaeote AD1000_43_G11</name>
    <dbReference type="NCBI Taxonomy" id="1457772"/>
    <lineage>
        <taxon>Archaea</taxon>
        <taxon>Methanobacteriati</taxon>
        <taxon>Methanobacteriota</taxon>
        <taxon>environmental samples</taxon>
    </lineage>
</organism>
<dbReference type="InterPro" id="IPR036178">
    <property type="entry name" value="Formintransfe-cycloase-like_sf"/>
</dbReference>
<keyword evidence="2" id="KW-0808">Transferase</keyword>
<evidence type="ECO:0000313" key="2">
    <source>
        <dbReference type="EMBL" id="AIE94123.1"/>
    </source>
</evidence>
<accession>A0A075FS03</accession>
<dbReference type="Gene3D" id="1.20.120.680">
    <property type="entry name" value="Formiminotetrahydrofolate cyclodeaminase monomer, up-and-down helical bundle"/>
    <property type="match status" value="1"/>
</dbReference>